<gene>
    <name evidence="9" type="primary">TSPAN2</name>
</gene>
<dbReference type="GO" id="GO:0005886">
    <property type="term" value="C:plasma membrane"/>
    <property type="evidence" value="ECO:0007669"/>
    <property type="project" value="TreeGrafter"/>
</dbReference>
<keyword evidence="7" id="KW-1015">Disulfide bond</keyword>
<feature type="transmembrane region" description="Helical" evidence="8">
    <location>
        <begin position="90"/>
        <end position="114"/>
    </location>
</feature>
<accession>A0A8C5LLP6</accession>
<dbReference type="PRINTS" id="PR00259">
    <property type="entry name" value="TMFOUR"/>
</dbReference>
<dbReference type="Pfam" id="PF00335">
    <property type="entry name" value="Tetraspanin"/>
    <property type="match status" value="1"/>
</dbReference>
<protein>
    <recommendedName>
        <fullName evidence="8">Tetraspanin</fullName>
    </recommendedName>
</protein>
<comment type="similarity">
    <text evidence="2 8">Belongs to the tetraspanin (TM4SF) family.</text>
</comment>
<dbReference type="InterPro" id="IPR018499">
    <property type="entry name" value="Tetraspanin/Peripherin"/>
</dbReference>
<reference evidence="9" key="1">
    <citation type="submission" date="2025-08" db="UniProtKB">
        <authorList>
            <consortium name="Ensembl"/>
        </authorList>
    </citation>
    <scope>IDENTIFICATION</scope>
</reference>
<feature type="transmembrane region" description="Helical" evidence="8">
    <location>
        <begin position="194"/>
        <end position="219"/>
    </location>
</feature>
<keyword evidence="5 8" id="KW-0472">Membrane</keyword>
<dbReference type="PIRSF" id="PIRSF002419">
    <property type="entry name" value="Tetraspanin"/>
    <property type="match status" value="1"/>
</dbReference>
<evidence type="ECO:0000256" key="4">
    <source>
        <dbReference type="ARBA" id="ARBA00022989"/>
    </source>
</evidence>
<keyword evidence="4 8" id="KW-1133">Transmembrane helix</keyword>
<comment type="subcellular location">
    <subcellularLocation>
        <location evidence="1 8">Membrane</location>
        <topology evidence="1 8">Multi-pass membrane protein</topology>
    </subcellularLocation>
</comment>
<dbReference type="SUPFAM" id="SSF48652">
    <property type="entry name" value="Tetraspanin"/>
    <property type="match status" value="1"/>
</dbReference>
<dbReference type="InterPro" id="IPR018503">
    <property type="entry name" value="Tetraspanin_CS"/>
</dbReference>
<dbReference type="OrthoDB" id="5870230at2759"/>
<proteinExistence type="inferred from homology"/>
<dbReference type="AlphaFoldDB" id="A0A8C5LLP6"/>
<dbReference type="Gene3D" id="1.10.1450.10">
    <property type="entry name" value="Tetraspanin"/>
    <property type="match status" value="1"/>
</dbReference>
<evidence type="ECO:0000256" key="6">
    <source>
        <dbReference type="ARBA" id="ARBA00023180"/>
    </source>
</evidence>
<feature type="transmembrane region" description="Helical" evidence="8">
    <location>
        <begin position="58"/>
        <end position="78"/>
    </location>
</feature>
<dbReference type="PROSITE" id="PS00421">
    <property type="entry name" value="TM4_1"/>
    <property type="match status" value="1"/>
</dbReference>
<dbReference type="Proteomes" id="UP000694569">
    <property type="component" value="Unplaced"/>
</dbReference>
<evidence type="ECO:0000256" key="1">
    <source>
        <dbReference type="ARBA" id="ARBA00004141"/>
    </source>
</evidence>
<keyword evidence="10" id="KW-1185">Reference proteome</keyword>
<evidence type="ECO:0000313" key="10">
    <source>
        <dbReference type="Proteomes" id="UP000694569"/>
    </source>
</evidence>
<dbReference type="PANTHER" id="PTHR19282:SF155">
    <property type="entry name" value="TETRASPANIN-2"/>
    <property type="match status" value="1"/>
</dbReference>
<evidence type="ECO:0000256" key="7">
    <source>
        <dbReference type="PIRSR" id="PIRSR002419-1"/>
    </source>
</evidence>
<evidence type="ECO:0000313" key="9">
    <source>
        <dbReference type="Ensembl" id="ENSLLEP00000002104.1"/>
    </source>
</evidence>
<dbReference type="InterPro" id="IPR000301">
    <property type="entry name" value="Tetraspanin_animals"/>
</dbReference>
<evidence type="ECO:0000256" key="2">
    <source>
        <dbReference type="ARBA" id="ARBA00006840"/>
    </source>
</evidence>
<dbReference type="InterPro" id="IPR008952">
    <property type="entry name" value="Tetraspanin_EC2_sf"/>
</dbReference>
<reference evidence="9" key="2">
    <citation type="submission" date="2025-09" db="UniProtKB">
        <authorList>
            <consortium name="Ensembl"/>
        </authorList>
    </citation>
    <scope>IDENTIFICATION</scope>
</reference>
<feature type="disulfide bond" evidence="7">
    <location>
        <begin position="154"/>
        <end position="169"/>
    </location>
</feature>
<dbReference type="PANTHER" id="PTHR19282">
    <property type="entry name" value="TETRASPANIN"/>
    <property type="match status" value="1"/>
</dbReference>
<evidence type="ECO:0000256" key="8">
    <source>
        <dbReference type="RuleBase" id="RU361218"/>
    </source>
</evidence>
<keyword evidence="3 8" id="KW-0812">Transmembrane</keyword>
<organism evidence="9 10">
    <name type="scientific">Leptobrachium leishanense</name>
    <name type="common">Leishan spiny toad</name>
    <dbReference type="NCBI Taxonomy" id="445787"/>
    <lineage>
        <taxon>Eukaryota</taxon>
        <taxon>Metazoa</taxon>
        <taxon>Chordata</taxon>
        <taxon>Craniata</taxon>
        <taxon>Vertebrata</taxon>
        <taxon>Euteleostomi</taxon>
        <taxon>Amphibia</taxon>
        <taxon>Batrachia</taxon>
        <taxon>Anura</taxon>
        <taxon>Pelobatoidea</taxon>
        <taxon>Megophryidae</taxon>
        <taxon>Leptobrachium</taxon>
    </lineage>
</organism>
<dbReference type="Ensembl" id="ENSLLET00000002194.1">
    <property type="protein sequence ID" value="ENSLLEP00000002104.1"/>
    <property type="gene ID" value="ENSLLEG00000001363.1"/>
</dbReference>
<keyword evidence="6" id="KW-0325">Glycoprotein</keyword>
<sequence>MGRLSGALRCVKYLLLTFNLIFLLVGSAILAIGLWLRFGGAIKELQVHRKDEDILRNYFMALYILIGAGALMMIIGFFGCCGAARESQCLLGAFFACLLVIFAAEVTTGVFAFLGKSETIQALKDVYNEAYEKYPNDAEGNSTLKSIHFLVKCCGNHIPRSNERVAPLCQEDMKDHKDCIQEIEKVIQKDFHMVGILCITTAGITIFGMIFSMVLCCAIRNSRDML</sequence>
<feature type="transmembrane region" description="Helical" evidence="8">
    <location>
        <begin position="12"/>
        <end position="38"/>
    </location>
</feature>
<feature type="disulfide bond" evidence="7">
    <location>
        <begin position="153"/>
        <end position="179"/>
    </location>
</feature>
<evidence type="ECO:0000256" key="5">
    <source>
        <dbReference type="ARBA" id="ARBA00023136"/>
    </source>
</evidence>
<dbReference type="GeneTree" id="ENSGT00940000157504"/>
<name>A0A8C5LLP6_9ANUR</name>
<evidence type="ECO:0000256" key="3">
    <source>
        <dbReference type="ARBA" id="ARBA00022692"/>
    </source>
</evidence>